<dbReference type="RefSeq" id="WP_386427130.1">
    <property type="nucleotide sequence ID" value="NZ_JBHSBB010000007.1"/>
</dbReference>
<dbReference type="Proteomes" id="UP001595765">
    <property type="component" value="Unassembled WGS sequence"/>
</dbReference>
<protein>
    <submittedName>
        <fullName evidence="5">NAD-dependent epimerase/dehydratase family protein</fullName>
    </submittedName>
</protein>
<comment type="caution">
    <text evidence="5">The sequence shown here is derived from an EMBL/GenBank/DDBJ whole genome shotgun (WGS) entry which is preliminary data.</text>
</comment>
<evidence type="ECO:0000259" key="4">
    <source>
        <dbReference type="Pfam" id="PF01370"/>
    </source>
</evidence>
<dbReference type="InterPro" id="IPR036291">
    <property type="entry name" value="NAD(P)-bd_dom_sf"/>
</dbReference>
<evidence type="ECO:0000256" key="1">
    <source>
        <dbReference type="ARBA" id="ARBA00007637"/>
    </source>
</evidence>
<evidence type="ECO:0000313" key="6">
    <source>
        <dbReference type="Proteomes" id="UP001595765"/>
    </source>
</evidence>
<evidence type="ECO:0000256" key="3">
    <source>
        <dbReference type="ARBA" id="ARBA00023027"/>
    </source>
</evidence>
<evidence type="ECO:0000256" key="2">
    <source>
        <dbReference type="ARBA" id="ARBA00023002"/>
    </source>
</evidence>
<accession>A0ABV8HLX8</accession>
<dbReference type="PANTHER" id="PTHR43103:SF5">
    <property type="entry name" value="4-EPIMERASE, PUTATIVE (AFU_ORTHOLOGUE AFUA_7G00360)-RELATED"/>
    <property type="match status" value="1"/>
</dbReference>
<dbReference type="PANTHER" id="PTHR43103">
    <property type="entry name" value="NUCLEOSIDE-DIPHOSPHATE-SUGAR EPIMERASE"/>
    <property type="match status" value="1"/>
</dbReference>
<keyword evidence="6" id="KW-1185">Reference proteome</keyword>
<dbReference type="InterPro" id="IPR001509">
    <property type="entry name" value="Epimerase_deHydtase"/>
</dbReference>
<keyword evidence="2" id="KW-0560">Oxidoreductase</keyword>
<dbReference type="SUPFAM" id="SSF51735">
    <property type="entry name" value="NAD(P)-binding Rossmann-fold domains"/>
    <property type="match status" value="1"/>
</dbReference>
<name>A0ABV8HLX8_9ACTN</name>
<organism evidence="5 6">
    <name type="scientific">Streptomyces polygonati</name>
    <dbReference type="NCBI Taxonomy" id="1617087"/>
    <lineage>
        <taxon>Bacteria</taxon>
        <taxon>Bacillati</taxon>
        <taxon>Actinomycetota</taxon>
        <taxon>Actinomycetes</taxon>
        <taxon>Kitasatosporales</taxon>
        <taxon>Streptomycetaceae</taxon>
        <taxon>Streptomyces</taxon>
    </lineage>
</organism>
<dbReference type="Gene3D" id="3.40.50.720">
    <property type="entry name" value="NAD(P)-binding Rossmann-like Domain"/>
    <property type="match status" value="1"/>
</dbReference>
<feature type="domain" description="NAD-dependent epimerase/dehydratase" evidence="4">
    <location>
        <begin position="3"/>
        <end position="225"/>
    </location>
</feature>
<dbReference type="Pfam" id="PF01370">
    <property type="entry name" value="Epimerase"/>
    <property type="match status" value="1"/>
</dbReference>
<dbReference type="EMBL" id="JBHSBB010000007">
    <property type="protein sequence ID" value="MFC4031186.1"/>
    <property type="molecule type" value="Genomic_DNA"/>
</dbReference>
<reference evidence="6" key="1">
    <citation type="journal article" date="2019" name="Int. J. Syst. Evol. Microbiol.">
        <title>The Global Catalogue of Microorganisms (GCM) 10K type strain sequencing project: providing services to taxonomists for standard genome sequencing and annotation.</title>
        <authorList>
            <consortium name="The Broad Institute Genomics Platform"/>
            <consortium name="The Broad Institute Genome Sequencing Center for Infectious Disease"/>
            <person name="Wu L."/>
            <person name="Ma J."/>
        </authorList>
    </citation>
    <scope>NUCLEOTIDE SEQUENCE [LARGE SCALE GENOMIC DNA]</scope>
    <source>
        <strain evidence="6">CGMCC 4.7237</strain>
    </source>
</reference>
<comment type="similarity">
    <text evidence="1">Belongs to the NAD(P)-dependent epimerase/dehydratase family.</text>
</comment>
<gene>
    <name evidence="5" type="ORF">ACFO3J_06830</name>
</gene>
<evidence type="ECO:0000313" key="5">
    <source>
        <dbReference type="EMBL" id="MFC4031186.1"/>
    </source>
</evidence>
<keyword evidence="3" id="KW-0520">NAD</keyword>
<proteinExistence type="inferred from homology"/>
<sequence length="282" mass="30186">MKVLVTGAGGQLGREVVFRLREEGWSVRAFDRVPVAPGAADEVVTGELLDAELLDSVVDAMDAVVHTAALPSPNVAPHNEVFGNNVQATYRVLDAAGRLGVGRAVSVSSLSALGIAFSEHRLSPHSVPVTEEHPFIGDDVYGLSKYLGEITADAAARRWGTAIVSLRFPFVGAGDRLRQHLARVHHDPGFDRGALWGWIDTRDAARAVAAALTAPLTGHTVVNVAAPDTSALEPTAELLRRYHPRTRFDAPLDGFAVPFSTRRAGELLGFTTQHSWRAGQPV</sequence>